<dbReference type="InterPro" id="IPR036259">
    <property type="entry name" value="MFS_trans_sf"/>
</dbReference>
<dbReference type="SUPFAM" id="SSF103473">
    <property type="entry name" value="MFS general substrate transporter"/>
    <property type="match status" value="1"/>
</dbReference>
<dbReference type="PANTHER" id="PTHR43124">
    <property type="entry name" value="PURINE EFFLUX PUMP PBUE"/>
    <property type="match status" value="1"/>
</dbReference>
<name>A0ABD5X6I9_9EURY</name>
<dbReference type="Proteomes" id="UP001596414">
    <property type="component" value="Unassembled WGS sequence"/>
</dbReference>
<evidence type="ECO:0000256" key="5">
    <source>
        <dbReference type="ARBA" id="ARBA00023136"/>
    </source>
</evidence>
<evidence type="ECO:0000313" key="9">
    <source>
        <dbReference type="Proteomes" id="UP001596414"/>
    </source>
</evidence>
<evidence type="ECO:0000313" key="8">
    <source>
        <dbReference type="EMBL" id="MFC7126736.1"/>
    </source>
</evidence>
<dbReference type="PANTHER" id="PTHR43124:SF3">
    <property type="entry name" value="CHLORAMPHENICOL EFFLUX PUMP RV0191"/>
    <property type="match status" value="1"/>
</dbReference>
<keyword evidence="5 6" id="KW-0472">Membrane</keyword>
<accession>A0ABD5X6I9</accession>
<dbReference type="AlphaFoldDB" id="A0ABD5X6I9"/>
<dbReference type="InterPro" id="IPR020846">
    <property type="entry name" value="MFS_dom"/>
</dbReference>
<feature type="transmembrane region" description="Helical" evidence="6">
    <location>
        <begin position="97"/>
        <end position="119"/>
    </location>
</feature>
<feature type="transmembrane region" description="Helical" evidence="6">
    <location>
        <begin position="272"/>
        <end position="290"/>
    </location>
</feature>
<dbReference type="RefSeq" id="WP_267637448.1">
    <property type="nucleotide sequence ID" value="NZ_JAODIY010000009.1"/>
</dbReference>
<dbReference type="GO" id="GO:0005886">
    <property type="term" value="C:plasma membrane"/>
    <property type="evidence" value="ECO:0007669"/>
    <property type="project" value="UniProtKB-SubCell"/>
</dbReference>
<evidence type="ECO:0000256" key="3">
    <source>
        <dbReference type="ARBA" id="ARBA00022692"/>
    </source>
</evidence>
<gene>
    <name evidence="8" type="ORF">ACFQJ7_11990</name>
</gene>
<dbReference type="InterPro" id="IPR050189">
    <property type="entry name" value="MFS_Efflux_Transporters"/>
</dbReference>
<comment type="subcellular location">
    <subcellularLocation>
        <location evidence="1">Cell membrane</location>
        <topology evidence="1">Multi-pass membrane protein</topology>
    </subcellularLocation>
</comment>
<dbReference type="InterPro" id="IPR011701">
    <property type="entry name" value="MFS"/>
</dbReference>
<evidence type="ECO:0000259" key="7">
    <source>
        <dbReference type="PROSITE" id="PS50850"/>
    </source>
</evidence>
<feature type="transmembrane region" description="Helical" evidence="6">
    <location>
        <begin position="296"/>
        <end position="318"/>
    </location>
</feature>
<comment type="caution">
    <text evidence="8">The sequence shown here is derived from an EMBL/GenBank/DDBJ whole genome shotgun (WGS) entry which is preliminary data.</text>
</comment>
<dbReference type="PROSITE" id="PS50850">
    <property type="entry name" value="MFS"/>
    <property type="match status" value="1"/>
</dbReference>
<sequence length="399" mass="42015">MSRRELFGSLCSMVFLVNLARLIFAPLVQPAAADFNNVSATELGIVATAAWLGSASPRLPTGYLLTWLPRHYIIATTGGLLVGTSFFTALSQSVTHLTVGAFLMGLSSGMYFIAANPLVSELFPTKVGTALGVHGTMSQVAAVLAPLFVSAILIVDNWRTTFYLIAVVAAVATVGLLVATRRTELPTAGTEDRSLMSAGKAQWKLIITGVVFVGVTGFLWNGLFNLYGTYLDTSKGVDAGTGRLLLSLMFAAGVPAFFITGRLADRIPNVPLIISIISSFSVLVLVLTFVEGIVTIAVVSVVMGYVIHSMFPAVDTYMLSSLPDHHRGSAYALFSATMMLIQAWGAGAIGTAVSQGISYDAVFRALAVLVAAIVFGMFLLYRGGRLPTGGNPGTTPGET</sequence>
<feature type="transmembrane region" description="Helical" evidence="6">
    <location>
        <begin position="131"/>
        <end position="155"/>
    </location>
</feature>
<organism evidence="8 9">
    <name type="scientific">Halovenus rubra</name>
    <dbReference type="NCBI Taxonomy" id="869890"/>
    <lineage>
        <taxon>Archaea</taxon>
        <taxon>Methanobacteriati</taxon>
        <taxon>Methanobacteriota</taxon>
        <taxon>Stenosarchaea group</taxon>
        <taxon>Halobacteria</taxon>
        <taxon>Halobacteriales</taxon>
        <taxon>Haloarculaceae</taxon>
        <taxon>Halovenus</taxon>
    </lineage>
</organism>
<proteinExistence type="predicted"/>
<keyword evidence="4 6" id="KW-1133">Transmembrane helix</keyword>
<feature type="transmembrane region" description="Helical" evidence="6">
    <location>
        <begin position="361"/>
        <end position="381"/>
    </location>
</feature>
<dbReference type="Gene3D" id="1.20.1250.20">
    <property type="entry name" value="MFS general substrate transporter like domains"/>
    <property type="match status" value="2"/>
</dbReference>
<dbReference type="Pfam" id="PF07690">
    <property type="entry name" value="MFS_1"/>
    <property type="match status" value="1"/>
</dbReference>
<feature type="domain" description="Major facilitator superfamily (MFS) profile" evidence="7">
    <location>
        <begin position="6"/>
        <end position="385"/>
    </location>
</feature>
<keyword evidence="2" id="KW-1003">Cell membrane</keyword>
<feature type="transmembrane region" description="Helical" evidence="6">
    <location>
        <begin position="72"/>
        <end position="91"/>
    </location>
</feature>
<protein>
    <submittedName>
        <fullName evidence="8">MFS transporter</fullName>
    </submittedName>
</protein>
<evidence type="ECO:0000256" key="1">
    <source>
        <dbReference type="ARBA" id="ARBA00004651"/>
    </source>
</evidence>
<evidence type="ECO:0000256" key="4">
    <source>
        <dbReference type="ARBA" id="ARBA00022989"/>
    </source>
</evidence>
<keyword evidence="3 6" id="KW-0812">Transmembrane</keyword>
<feature type="transmembrane region" description="Helical" evidence="6">
    <location>
        <begin position="330"/>
        <end position="349"/>
    </location>
</feature>
<feature type="transmembrane region" description="Helical" evidence="6">
    <location>
        <begin position="201"/>
        <end position="220"/>
    </location>
</feature>
<dbReference type="EMBL" id="JBHSZQ010000047">
    <property type="protein sequence ID" value="MFC7126736.1"/>
    <property type="molecule type" value="Genomic_DNA"/>
</dbReference>
<evidence type="ECO:0000256" key="6">
    <source>
        <dbReference type="SAM" id="Phobius"/>
    </source>
</evidence>
<feature type="transmembrane region" description="Helical" evidence="6">
    <location>
        <begin position="240"/>
        <end position="260"/>
    </location>
</feature>
<feature type="transmembrane region" description="Helical" evidence="6">
    <location>
        <begin position="161"/>
        <end position="180"/>
    </location>
</feature>
<evidence type="ECO:0000256" key="2">
    <source>
        <dbReference type="ARBA" id="ARBA00022475"/>
    </source>
</evidence>
<reference evidence="8 9" key="1">
    <citation type="journal article" date="2014" name="Int. J. Syst. Evol. Microbiol.">
        <title>Complete genome sequence of Corynebacterium casei LMG S-19264T (=DSM 44701T), isolated from a smear-ripened cheese.</title>
        <authorList>
            <consortium name="US DOE Joint Genome Institute (JGI-PGF)"/>
            <person name="Walter F."/>
            <person name="Albersmeier A."/>
            <person name="Kalinowski J."/>
            <person name="Ruckert C."/>
        </authorList>
    </citation>
    <scope>NUCLEOTIDE SEQUENCE [LARGE SCALE GENOMIC DNA]</scope>
    <source>
        <strain evidence="8 9">CGMCC 4.7215</strain>
    </source>
</reference>